<reference evidence="2 3" key="1">
    <citation type="journal article" date="2020" name="Nat. Food">
        <title>A phased Vanilla planifolia genome enables genetic improvement of flavour and production.</title>
        <authorList>
            <person name="Hasing T."/>
            <person name="Tang H."/>
            <person name="Brym M."/>
            <person name="Khazi F."/>
            <person name="Huang T."/>
            <person name="Chambers A.H."/>
        </authorList>
    </citation>
    <scope>NUCLEOTIDE SEQUENCE [LARGE SCALE GENOMIC DNA]</scope>
    <source>
        <tissue evidence="2">Leaf</tissue>
    </source>
</reference>
<sequence>MTTTRSGGAQSSRREASMLATKKRAFAALHERLQSRSFLETIEAFLLCVEESGSTKMQFENVGNGAGYGGGSKKGRFMSKGCGSTRFPSTSL</sequence>
<evidence type="ECO:0000313" key="3">
    <source>
        <dbReference type="Proteomes" id="UP000639772"/>
    </source>
</evidence>
<accession>A0A835P7J5</accession>
<comment type="caution">
    <text evidence="2">The sequence shown here is derived from an EMBL/GenBank/DDBJ whole genome shotgun (WGS) entry which is preliminary data.</text>
</comment>
<organism evidence="2 3">
    <name type="scientific">Vanilla planifolia</name>
    <name type="common">Vanilla</name>
    <dbReference type="NCBI Taxonomy" id="51239"/>
    <lineage>
        <taxon>Eukaryota</taxon>
        <taxon>Viridiplantae</taxon>
        <taxon>Streptophyta</taxon>
        <taxon>Embryophyta</taxon>
        <taxon>Tracheophyta</taxon>
        <taxon>Spermatophyta</taxon>
        <taxon>Magnoliopsida</taxon>
        <taxon>Liliopsida</taxon>
        <taxon>Asparagales</taxon>
        <taxon>Orchidaceae</taxon>
        <taxon>Vanilloideae</taxon>
        <taxon>Vanilleae</taxon>
        <taxon>Vanilla</taxon>
    </lineage>
</organism>
<dbReference type="EMBL" id="JADCNM010000467">
    <property type="protein sequence ID" value="KAG0447358.1"/>
    <property type="molecule type" value="Genomic_DNA"/>
</dbReference>
<proteinExistence type="predicted"/>
<evidence type="ECO:0000313" key="2">
    <source>
        <dbReference type="EMBL" id="KAG0447358.1"/>
    </source>
</evidence>
<feature type="region of interest" description="Disordered" evidence="1">
    <location>
        <begin position="59"/>
        <end position="92"/>
    </location>
</feature>
<evidence type="ECO:0000256" key="1">
    <source>
        <dbReference type="SAM" id="MobiDB-lite"/>
    </source>
</evidence>
<dbReference type="AlphaFoldDB" id="A0A835P7J5"/>
<protein>
    <submittedName>
        <fullName evidence="2">Uncharacterized protein</fullName>
    </submittedName>
</protein>
<gene>
    <name evidence="2" type="ORF">HPP92_028349</name>
</gene>
<dbReference type="Proteomes" id="UP000639772">
    <property type="component" value="Unassembled WGS sequence"/>
</dbReference>
<name>A0A835P7J5_VANPL</name>